<evidence type="ECO:0000313" key="3">
    <source>
        <dbReference type="EMBL" id="MEK8129657.1"/>
    </source>
</evidence>
<dbReference type="RefSeq" id="WP_341416775.1">
    <property type="nucleotide sequence ID" value="NZ_JBBPCC010000011.1"/>
</dbReference>
<protein>
    <submittedName>
        <fullName evidence="3">Histidine triad nucleotide-binding protein</fullName>
    </submittedName>
</protein>
<dbReference type="Pfam" id="PF11969">
    <property type="entry name" value="DcpS_C"/>
    <property type="match status" value="1"/>
</dbReference>
<feature type="domain" description="HIT" evidence="2">
    <location>
        <begin position="4"/>
        <end position="113"/>
    </location>
</feature>
<dbReference type="InterPro" id="IPR036265">
    <property type="entry name" value="HIT-like_sf"/>
</dbReference>
<dbReference type="InterPro" id="IPR001310">
    <property type="entry name" value="Histidine_triad_HIT"/>
</dbReference>
<comment type="caution">
    <text evidence="3">The sequence shown here is derived from an EMBL/GenBank/DDBJ whole genome shotgun (WGS) entry which is preliminary data.</text>
</comment>
<reference evidence="3 4" key="1">
    <citation type="submission" date="2024-04" db="EMBL/GenBank/DDBJ databases">
        <title>draft genome sequnece of Paenibacillus filicis.</title>
        <authorList>
            <person name="Kim D.-U."/>
        </authorList>
    </citation>
    <scope>NUCLEOTIDE SEQUENCE [LARGE SCALE GENOMIC DNA]</scope>
    <source>
        <strain evidence="3 4">KACC14197</strain>
    </source>
</reference>
<name>A0ABU9DN83_9BACL</name>
<evidence type="ECO:0000313" key="4">
    <source>
        <dbReference type="Proteomes" id="UP001469365"/>
    </source>
</evidence>
<accession>A0ABU9DN83</accession>
<feature type="short sequence motif" description="Histidine triad motif" evidence="1">
    <location>
        <begin position="97"/>
        <end position="101"/>
    </location>
</feature>
<evidence type="ECO:0000259" key="2">
    <source>
        <dbReference type="PROSITE" id="PS51084"/>
    </source>
</evidence>
<dbReference type="CDD" id="cd01276">
    <property type="entry name" value="PKCI_related"/>
    <property type="match status" value="1"/>
</dbReference>
<dbReference type="PRINTS" id="PR00332">
    <property type="entry name" value="HISTRIAD"/>
</dbReference>
<dbReference type="Gene3D" id="3.30.428.10">
    <property type="entry name" value="HIT-like"/>
    <property type="match status" value="1"/>
</dbReference>
<proteinExistence type="predicted"/>
<sequence length="113" mass="12431">MDCIFCKIVEGTIPSTKVFEDERVVGFLDIRPAAPVHVVIIPKKHISDMNGVEEEDLPLIADIHRAARQIAVERGVAESGYRLVNNCGPDSGQEVFHLHYHLLGGHKLGLPIA</sequence>
<dbReference type="PANTHER" id="PTHR23089">
    <property type="entry name" value="HISTIDINE TRIAD HIT PROTEIN"/>
    <property type="match status" value="1"/>
</dbReference>
<organism evidence="3 4">
    <name type="scientific">Paenibacillus filicis</name>
    <dbReference type="NCBI Taxonomy" id="669464"/>
    <lineage>
        <taxon>Bacteria</taxon>
        <taxon>Bacillati</taxon>
        <taxon>Bacillota</taxon>
        <taxon>Bacilli</taxon>
        <taxon>Bacillales</taxon>
        <taxon>Paenibacillaceae</taxon>
        <taxon>Paenibacillus</taxon>
    </lineage>
</organism>
<dbReference type="Proteomes" id="UP001469365">
    <property type="component" value="Unassembled WGS sequence"/>
</dbReference>
<dbReference type="SUPFAM" id="SSF54197">
    <property type="entry name" value="HIT-like"/>
    <property type="match status" value="1"/>
</dbReference>
<dbReference type="PROSITE" id="PS51084">
    <property type="entry name" value="HIT_2"/>
    <property type="match status" value="1"/>
</dbReference>
<dbReference type="InterPro" id="IPR011146">
    <property type="entry name" value="HIT-like"/>
</dbReference>
<evidence type="ECO:0000256" key="1">
    <source>
        <dbReference type="PROSITE-ProRule" id="PRU00464"/>
    </source>
</evidence>
<gene>
    <name evidence="3" type="ORF">WMW72_17260</name>
</gene>
<keyword evidence="4" id="KW-1185">Reference proteome</keyword>
<dbReference type="EMBL" id="JBBPCC010000011">
    <property type="protein sequence ID" value="MEK8129657.1"/>
    <property type="molecule type" value="Genomic_DNA"/>
</dbReference>